<proteinExistence type="inferred from homology"/>
<dbReference type="RefSeq" id="WP_018748079.1">
    <property type="nucleotide sequence ID" value="NZ_BAABUF010000002.1"/>
</dbReference>
<dbReference type="InterPro" id="IPR015421">
    <property type="entry name" value="PyrdxlP-dep_Trfase_major"/>
</dbReference>
<dbReference type="CDD" id="cd00609">
    <property type="entry name" value="AAT_like"/>
    <property type="match status" value="1"/>
</dbReference>
<comment type="cofactor">
    <cofactor evidence="1">
        <name>pyridoxal 5'-phosphate</name>
        <dbReference type="ChEBI" id="CHEBI:597326"/>
    </cofactor>
</comment>
<keyword evidence="9" id="KW-1185">Reference proteome</keyword>
<dbReference type="EMBL" id="BSOZ01000076">
    <property type="protein sequence ID" value="GLS05930.1"/>
    <property type="molecule type" value="Genomic_DNA"/>
</dbReference>
<gene>
    <name evidence="8" type="ORF">GCM10007860_30930</name>
</gene>
<dbReference type="PANTHER" id="PTHR46383:SF2">
    <property type="entry name" value="AMINOTRANSFERASE"/>
    <property type="match status" value="1"/>
</dbReference>
<evidence type="ECO:0000256" key="6">
    <source>
        <dbReference type="ARBA" id="ARBA00022898"/>
    </source>
</evidence>
<dbReference type="Proteomes" id="UP001156836">
    <property type="component" value="Unassembled WGS sequence"/>
</dbReference>
<dbReference type="Gene3D" id="3.40.640.10">
    <property type="entry name" value="Type I PLP-dependent aspartate aminotransferase-like (Major domain)"/>
    <property type="match status" value="1"/>
</dbReference>
<dbReference type="InterPro" id="IPR015424">
    <property type="entry name" value="PyrdxlP-dep_Trfase"/>
</dbReference>
<comment type="similarity">
    <text evidence="2">Belongs to the class-I pyridoxal-phosphate-dependent aminotransferase family.</text>
</comment>
<keyword evidence="5" id="KW-0808">Transferase</keyword>
<dbReference type="SUPFAM" id="SSF53383">
    <property type="entry name" value="PLP-dependent transferases"/>
    <property type="match status" value="1"/>
</dbReference>
<evidence type="ECO:0000313" key="9">
    <source>
        <dbReference type="Proteomes" id="UP001156836"/>
    </source>
</evidence>
<dbReference type="PANTHER" id="PTHR46383">
    <property type="entry name" value="ASPARTATE AMINOTRANSFERASE"/>
    <property type="match status" value="1"/>
</dbReference>
<dbReference type="Pfam" id="PF00155">
    <property type="entry name" value="Aminotran_1_2"/>
    <property type="match status" value="1"/>
</dbReference>
<comment type="caution">
    <text evidence="8">The sequence shown here is derived from an EMBL/GenBank/DDBJ whole genome shotgun (WGS) entry which is preliminary data.</text>
</comment>
<name>A0ABQ6BXP3_9NEIS</name>
<feature type="domain" description="Aminotransferase class I/classII large" evidence="7">
    <location>
        <begin position="35"/>
        <end position="381"/>
    </location>
</feature>
<dbReference type="GO" id="GO:0008483">
    <property type="term" value="F:transaminase activity"/>
    <property type="evidence" value="ECO:0007669"/>
    <property type="project" value="UniProtKB-KW"/>
</dbReference>
<dbReference type="InterPro" id="IPR050596">
    <property type="entry name" value="AspAT/PAT-like"/>
</dbReference>
<evidence type="ECO:0000256" key="3">
    <source>
        <dbReference type="ARBA" id="ARBA00021531"/>
    </source>
</evidence>
<evidence type="ECO:0000256" key="5">
    <source>
        <dbReference type="ARBA" id="ARBA00022679"/>
    </source>
</evidence>
<evidence type="ECO:0000256" key="2">
    <source>
        <dbReference type="ARBA" id="ARBA00007441"/>
    </source>
</evidence>
<organism evidence="8 9">
    <name type="scientific">Chitiniphilus shinanonensis</name>
    <dbReference type="NCBI Taxonomy" id="553088"/>
    <lineage>
        <taxon>Bacteria</taxon>
        <taxon>Pseudomonadati</taxon>
        <taxon>Pseudomonadota</taxon>
        <taxon>Betaproteobacteria</taxon>
        <taxon>Neisseriales</taxon>
        <taxon>Chitinibacteraceae</taxon>
        <taxon>Chitiniphilus</taxon>
    </lineage>
</organism>
<accession>A0ABQ6BXP3</accession>
<keyword evidence="4 8" id="KW-0032">Aminotransferase</keyword>
<dbReference type="InterPro" id="IPR004839">
    <property type="entry name" value="Aminotransferase_I/II_large"/>
</dbReference>
<keyword evidence="6" id="KW-0663">Pyridoxal phosphate</keyword>
<evidence type="ECO:0000313" key="8">
    <source>
        <dbReference type="EMBL" id="GLS05930.1"/>
    </source>
</evidence>
<protein>
    <recommendedName>
        <fullName evidence="3">Putative 8-amino-7-oxononanoate synthase</fullName>
    </recommendedName>
</protein>
<reference evidence="9" key="1">
    <citation type="journal article" date="2019" name="Int. J. Syst. Evol. Microbiol.">
        <title>The Global Catalogue of Microorganisms (GCM) 10K type strain sequencing project: providing services to taxonomists for standard genome sequencing and annotation.</title>
        <authorList>
            <consortium name="The Broad Institute Genomics Platform"/>
            <consortium name="The Broad Institute Genome Sequencing Center for Infectious Disease"/>
            <person name="Wu L."/>
            <person name="Ma J."/>
        </authorList>
    </citation>
    <scope>NUCLEOTIDE SEQUENCE [LARGE SCALE GENOMIC DNA]</scope>
    <source>
        <strain evidence="9">NBRC 104970</strain>
    </source>
</reference>
<evidence type="ECO:0000259" key="7">
    <source>
        <dbReference type="Pfam" id="PF00155"/>
    </source>
</evidence>
<evidence type="ECO:0000256" key="4">
    <source>
        <dbReference type="ARBA" id="ARBA00022576"/>
    </source>
</evidence>
<sequence length="390" mass="42546">MLSQPSVAPRLAQIEPFHVMRILEAAKALEAQGRDVIHLEIGEPDFPTPPAIVRAGLAAMSAGHTFYTPAAGLPALREAIARFHAERFGVQVDPRRIIVTPGASGALQLILALLVGRDDEVLLADPGYPCNRHLISLFEGRPLNIAVDAASRFQLTAQHVAQHAGPRSVAALVASPANPTGTVLEPAEIAALAQACRERGMALIVDEIYQGLVYDRPHETALAVADDVFVVNSFSKYFQMTGWRLGWLIAPDWAVPDLEKLAQNLFLAAPTVAQHAALAAFEDETLALLDHRRLELDNRRRHLQRRISDMGLTIPCNPEGAFYLWVDFSRFTDSAERFAARLLDSEGVALAPGNDFGANPAFMRLAYTQPIERLEVACERLGRSFPGSCT</sequence>
<evidence type="ECO:0000256" key="1">
    <source>
        <dbReference type="ARBA" id="ARBA00001933"/>
    </source>
</evidence>